<dbReference type="PANTHER" id="PTHR35494:SF1">
    <property type="entry name" value="NAD(P)H-QUINONE OXIDOREDUCTASE SUBUNIT S, CHLOROPLASTIC"/>
    <property type="match status" value="1"/>
</dbReference>
<dbReference type="STRING" id="1183438.GKIL_1352"/>
<keyword evidence="2" id="KW-1185">Reference proteome</keyword>
<dbReference type="EMBL" id="CP003587">
    <property type="protein sequence ID" value="AGY57598.1"/>
    <property type="molecule type" value="Genomic_DNA"/>
</dbReference>
<evidence type="ECO:0000313" key="2">
    <source>
        <dbReference type="Proteomes" id="UP000017396"/>
    </source>
</evidence>
<dbReference type="PANTHER" id="PTHR35494">
    <property type="entry name" value="NAD(P)H-QUINONE OXIDOREDUCTASE SUBUNIT S, CHLOROPLASTIC"/>
    <property type="match status" value="1"/>
</dbReference>
<evidence type="ECO:0008006" key="3">
    <source>
        <dbReference type="Google" id="ProtNLM"/>
    </source>
</evidence>
<dbReference type="Gene3D" id="2.30.30.140">
    <property type="match status" value="1"/>
</dbReference>
<dbReference type="KEGG" id="glj:GKIL_1352"/>
<dbReference type="Pfam" id="PF11623">
    <property type="entry name" value="NdhS"/>
    <property type="match status" value="1"/>
</dbReference>
<dbReference type="InterPro" id="IPR021659">
    <property type="entry name" value="NdhS"/>
</dbReference>
<gene>
    <name evidence="1" type="ORF">GKIL_1352</name>
</gene>
<proteinExistence type="predicted"/>
<dbReference type="RefSeq" id="WP_023172691.1">
    <property type="nucleotide sequence ID" value="NC_022600.1"/>
</dbReference>
<reference evidence="1 2" key="1">
    <citation type="journal article" date="2013" name="PLoS ONE">
        <title>Cultivation and Complete Genome Sequencing of Gloeobacter kilaueensis sp. nov., from a Lava Cave in Kilauea Caldera, Hawai'i.</title>
        <authorList>
            <person name="Saw J.H."/>
            <person name="Schatz M."/>
            <person name="Brown M.V."/>
            <person name="Kunkel D.D."/>
            <person name="Foster J.S."/>
            <person name="Shick H."/>
            <person name="Christensen S."/>
            <person name="Hou S."/>
            <person name="Wan X."/>
            <person name="Donachie S.P."/>
        </authorList>
    </citation>
    <scope>NUCLEOTIDE SEQUENCE [LARGE SCALE GENOMIC DNA]</scope>
    <source>
        <strain evidence="2">JS</strain>
    </source>
</reference>
<organism evidence="1 2">
    <name type="scientific">Gloeobacter kilaueensis (strain ATCC BAA-2537 / CCAP 1431/1 / ULC 316 / JS1)</name>
    <dbReference type="NCBI Taxonomy" id="1183438"/>
    <lineage>
        <taxon>Bacteria</taxon>
        <taxon>Bacillati</taxon>
        <taxon>Cyanobacteriota</taxon>
        <taxon>Cyanophyceae</taxon>
        <taxon>Gloeobacterales</taxon>
        <taxon>Gloeobacteraceae</taxon>
        <taxon>Gloeobacter</taxon>
    </lineage>
</organism>
<name>U5QFD9_GLOK1</name>
<protein>
    <recommendedName>
        <fullName evidence="3">DUF3252 domain-containing protein</fullName>
    </recommendedName>
</protein>
<dbReference type="HOGENOM" id="CLU_193736_0_0_3"/>
<dbReference type="Proteomes" id="UP000017396">
    <property type="component" value="Chromosome"/>
</dbReference>
<evidence type="ECO:0000313" key="1">
    <source>
        <dbReference type="EMBL" id="AGY57598.1"/>
    </source>
</evidence>
<dbReference type="GO" id="GO:0009767">
    <property type="term" value="P:photosynthetic electron transport chain"/>
    <property type="evidence" value="ECO:0007669"/>
    <property type="project" value="InterPro"/>
</dbReference>
<dbReference type="AlphaFoldDB" id="U5QFD9"/>
<dbReference type="OrthoDB" id="515692at2"/>
<accession>U5QFD9</accession>
<sequence length="68" mass="7607">MATDLRPGMPVKVVNSKDLYYGFEGQVQKVVDGFVGVIFAGGNWLKHVRFRPSDLEVVEARGKKRGKK</sequence>